<dbReference type="Gramene" id="AET6Gv20408800.2">
    <property type="protein sequence ID" value="AET6Gv20408800.2"/>
    <property type="gene ID" value="AET6Gv20408800"/>
</dbReference>
<accession>A0A453NL40</accession>
<evidence type="ECO:0000313" key="2">
    <source>
        <dbReference type="Proteomes" id="UP000015105"/>
    </source>
</evidence>
<organism evidence="1 2">
    <name type="scientific">Aegilops tauschii subsp. strangulata</name>
    <name type="common">Goatgrass</name>
    <dbReference type="NCBI Taxonomy" id="200361"/>
    <lineage>
        <taxon>Eukaryota</taxon>
        <taxon>Viridiplantae</taxon>
        <taxon>Streptophyta</taxon>
        <taxon>Embryophyta</taxon>
        <taxon>Tracheophyta</taxon>
        <taxon>Spermatophyta</taxon>
        <taxon>Magnoliopsida</taxon>
        <taxon>Liliopsida</taxon>
        <taxon>Poales</taxon>
        <taxon>Poaceae</taxon>
        <taxon>BOP clade</taxon>
        <taxon>Pooideae</taxon>
        <taxon>Triticodae</taxon>
        <taxon>Triticeae</taxon>
        <taxon>Triticinae</taxon>
        <taxon>Aegilops</taxon>
    </lineage>
</organism>
<dbReference type="AlphaFoldDB" id="A0A453NL40"/>
<reference evidence="1" key="5">
    <citation type="journal article" date="2021" name="G3 (Bethesda)">
        <title>Aegilops tauschii genome assembly Aet v5.0 features greater sequence contiguity and improved annotation.</title>
        <authorList>
            <person name="Wang L."/>
            <person name="Zhu T."/>
            <person name="Rodriguez J.C."/>
            <person name="Deal K.R."/>
            <person name="Dubcovsky J."/>
            <person name="McGuire P.E."/>
            <person name="Lux T."/>
            <person name="Spannagl M."/>
            <person name="Mayer K.F.X."/>
            <person name="Baldrich P."/>
            <person name="Meyers B.C."/>
            <person name="Huo N."/>
            <person name="Gu Y.Q."/>
            <person name="Zhou H."/>
            <person name="Devos K.M."/>
            <person name="Bennetzen J.L."/>
            <person name="Unver T."/>
            <person name="Budak H."/>
            <person name="Gulick P.J."/>
            <person name="Galiba G."/>
            <person name="Kalapos B."/>
            <person name="Nelson D.R."/>
            <person name="Li P."/>
            <person name="You F.M."/>
            <person name="Luo M.C."/>
            <person name="Dvorak J."/>
        </authorList>
    </citation>
    <scope>NUCLEOTIDE SEQUENCE [LARGE SCALE GENOMIC DNA]</scope>
    <source>
        <strain evidence="1">cv. AL8/78</strain>
    </source>
</reference>
<reference evidence="2" key="2">
    <citation type="journal article" date="2017" name="Nat. Plants">
        <title>The Aegilops tauschii genome reveals multiple impacts of transposons.</title>
        <authorList>
            <person name="Zhao G."/>
            <person name="Zou C."/>
            <person name="Li K."/>
            <person name="Wang K."/>
            <person name="Li T."/>
            <person name="Gao L."/>
            <person name="Zhang X."/>
            <person name="Wang H."/>
            <person name="Yang Z."/>
            <person name="Liu X."/>
            <person name="Jiang W."/>
            <person name="Mao L."/>
            <person name="Kong X."/>
            <person name="Jiao Y."/>
            <person name="Jia J."/>
        </authorList>
    </citation>
    <scope>NUCLEOTIDE SEQUENCE [LARGE SCALE GENOMIC DNA]</scope>
    <source>
        <strain evidence="2">cv. AL8/78</strain>
    </source>
</reference>
<reference evidence="2" key="1">
    <citation type="journal article" date="2014" name="Science">
        <title>Ancient hybridizations among the ancestral genomes of bread wheat.</title>
        <authorList>
            <consortium name="International Wheat Genome Sequencing Consortium,"/>
            <person name="Marcussen T."/>
            <person name="Sandve S.R."/>
            <person name="Heier L."/>
            <person name="Spannagl M."/>
            <person name="Pfeifer M."/>
            <person name="Jakobsen K.S."/>
            <person name="Wulff B.B."/>
            <person name="Steuernagel B."/>
            <person name="Mayer K.F."/>
            <person name="Olsen O.A."/>
        </authorList>
    </citation>
    <scope>NUCLEOTIDE SEQUENCE [LARGE SCALE GENOMIC DNA]</scope>
    <source>
        <strain evidence="2">cv. AL8/78</strain>
    </source>
</reference>
<dbReference type="Proteomes" id="UP000015105">
    <property type="component" value="Chromosome 6D"/>
</dbReference>
<protein>
    <submittedName>
        <fullName evidence="1">Uncharacterized protein</fullName>
    </submittedName>
</protein>
<reference evidence="1" key="4">
    <citation type="submission" date="2019-03" db="UniProtKB">
        <authorList>
            <consortium name="EnsemblPlants"/>
        </authorList>
    </citation>
    <scope>IDENTIFICATION</scope>
</reference>
<name>A0A453NL40_AEGTS</name>
<proteinExistence type="predicted"/>
<sequence length="42" mass="4992">KSEIGFTGHFRLQRRRQFRVFSADSPKFKTIILTQTSKSPFF</sequence>
<dbReference type="EnsemblPlants" id="AET6Gv20408800.2">
    <property type="protein sequence ID" value="AET6Gv20408800.2"/>
    <property type="gene ID" value="AET6Gv20408800"/>
</dbReference>
<evidence type="ECO:0000313" key="1">
    <source>
        <dbReference type="EnsemblPlants" id="AET6Gv20408800.2"/>
    </source>
</evidence>
<reference evidence="1" key="3">
    <citation type="journal article" date="2017" name="Nature">
        <title>Genome sequence of the progenitor of the wheat D genome Aegilops tauschii.</title>
        <authorList>
            <person name="Luo M.C."/>
            <person name="Gu Y.Q."/>
            <person name="Puiu D."/>
            <person name="Wang H."/>
            <person name="Twardziok S.O."/>
            <person name="Deal K.R."/>
            <person name="Huo N."/>
            <person name="Zhu T."/>
            <person name="Wang L."/>
            <person name="Wang Y."/>
            <person name="McGuire P.E."/>
            <person name="Liu S."/>
            <person name="Long H."/>
            <person name="Ramasamy R.K."/>
            <person name="Rodriguez J.C."/>
            <person name="Van S.L."/>
            <person name="Yuan L."/>
            <person name="Wang Z."/>
            <person name="Xia Z."/>
            <person name="Xiao L."/>
            <person name="Anderson O.D."/>
            <person name="Ouyang S."/>
            <person name="Liang Y."/>
            <person name="Zimin A.V."/>
            <person name="Pertea G."/>
            <person name="Qi P."/>
            <person name="Bennetzen J.L."/>
            <person name="Dai X."/>
            <person name="Dawson M.W."/>
            <person name="Muller H.G."/>
            <person name="Kugler K."/>
            <person name="Rivarola-Duarte L."/>
            <person name="Spannagl M."/>
            <person name="Mayer K.F.X."/>
            <person name="Lu F.H."/>
            <person name="Bevan M.W."/>
            <person name="Leroy P."/>
            <person name="Li P."/>
            <person name="You F.M."/>
            <person name="Sun Q."/>
            <person name="Liu Z."/>
            <person name="Lyons E."/>
            <person name="Wicker T."/>
            <person name="Salzberg S.L."/>
            <person name="Devos K.M."/>
            <person name="Dvorak J."/>
        </authorList>
    </citation>
    <scope>NUCLEOTIDE SEQUENCE [LARGE SCALE GENOMIC DNA]</scope>
    <source>
        <strain evidence="1">cv. AL8/78</strain>
    </source>
</reference>
<keyword evidence="2" id="KW-1185">Reference proteome</keyword>